<keyword evidence="7" id="KW-1185">Reference proteome</keyword>
<evidence type="ECO:0000313" key="7">
    <source>
        <dbReference type="Proteomes" id="UP000254720"/>
    </source>
</evidence>
<comment type="caution">
    <text evidence="6">The sequence shown here is derived from an EMBL/GenBank/DDBJ whole genome shotgun (WGS) entry which is preliminary data.</text>
</comment>
<dbReference type="GO" id="GO:0008175">
    <property type="term" value="F:tRNA methyltransferase activity"/>
    <property type="evidence" value="ECO:0007669"/>
    <property type="project" value="InterPro"/>
</dbReference>
<dbReference type="Proteomes" id="UP000254720">
    <property type="component" value="Unassembled WGS sequence"/>
</dbReference>
<dbReference type="RefSeq" id="WP_148326073.1">
    <property type="nucleotide sequence ID" value="NZ_LR699114.1"/>
</dbReference>
<evidence type="ECO:0000313" key="6">
    <source>
        <dbReference type="EMBL" id="RDI36674.1"/>
    </source>
</evidence>
<comment type="similarity">
    <text evidence="5">Belongs to the methyltransferase superfamily. TrmY family.</text>
</comment>
<evidence type="ECO:0000256" key="4">
    <source>
        <dbReference type="ARBA" id="ARBA00022691"/>
    </source>
</evidence>
<dbReference type="PANTHER" id="PTHR40703:SF1">
    <property type="entry name" value="TRNA (PSEUDOURIDINE(54)-N(1))-METHYLTRANSFERASE"/>
    <property type="match status" value="1"/>
</dbReference>
<feature type="binding site" evidence="5">
    <location>
        <position position="186"/>
    </location>
    <ligand>
        <name>S-adenosyl-L-methionine</name>
        <dbReference type="ChEBI" id="CHEBI:59789"/>
    </ligand>
</feature>
<reference evidence="6 7" key="1">
    <citation type="submission" date="2018-07" db="EMBL/GenBank/DDBJ databases">
        <title>Genomic Encyclopedia of Type Strains, Phase IV (KMG-IV): sequencing the most valuable type-strain genomes for metagenomic binning, comparative biology and taxonomic classification.</title>
        <authorList>
            <person name="Goeker M."/>
        </authorList>
    </citation>
    <scope>NUCLEOTIDE SEQUENCE [LARGE SCALE GENOMIC DNA]</scope>
    <source>
        <strain evidence="6 7">DSM 16500</strain>
    </source>
</reference>
<dbReference type="CDD" id="cd18087">
    <property type="entry name" value="TrmY-like"/>
    <property type="match status" value="1"/>
</dbReference>
<gene>
    <name evidence="6" type="ORF">C8D86_1511</name>
</gene>
<dbReference type="GO" id="GO:0005737">
    <property type="term" value="C:cytoplasm"/>
    <property type="evidence" value="ECO:0007669"/>
    <property type="project" value="UniProtKB-SubCell"/>
</dbReference>
<evidence type="ECO:0000256" key="3">
    <source>
        <dbReference type="ARBA" id="ARBA00022679"/>
    </source>
</evidence>
<keyword evidence="3 5" id="KW-0808">Transferase</keyword>
<dbReference type="InterPro" id="IPR029028">
    <property type="entry name" value="Alpha/beta_knot_MTases"/>
</dbReference>
<dbReference type="InterPro" id="IPR007158">
    <property type="entry name" value="TrmY"/>
</dbReference>
<proteinExistence type="inferred from homology"/>
<dbReference type="OrthoDB" id="6019967at2"/>
<dbReference type="AlphaFoldDB" id="A0A370G228"/>
<name>A0A370G228_9COXI</name>
<dbReference type="HAMAP" id="MF_00587">
    <property type="entry name" value="tRNA_methyltr_TrmY"/>
    <property type="match status" value="1"/>
</dbReference>
<dbReference type="EC" id="2.1.1.-" evidence="5"/>
<feature type="binding site" evidence="5">
    <location>
        <position position="132"/>
    </location>
    <ligand>
        <name>S-adenosyl-L-methionine</name>
        <dbReference type="ChEBI" id="CHEBI:59789"/>
    </ligand>
</feature>
<dbReference type="SUPFAM" id="SSF75217">
    <property type="entry name" value="alpha/beta knot"/>
    <property type="match status" value="1"/>
</dbReference>
<dbReference type="EMBL" id="QQAX01000051">
    <property type="protein sequence ID" value="RDI36674.1"/>
    <property type="molecule type" value="Genomic_DNA"/>
</dbReference>
<comment type="caution">
    <text evidence="5">Lacks conserved residue(s) required for the propagation of feature annotation.</text>
</comment>
<sequence length="200" mass="22348">MRTFVIRARKGTTRWEQVRAQIGTKGHFEVIAHSVMNAFFVSNGFRDQVEIYIILDSAEDFPRTIKLSGSEGLSIAGFHEEAVLELVEKALRDSPALQKNETRTIAPGLQISGFGFEKLASHLLETRTVYLLDRKGEDIRSMALASNPVFILSDHLAMPKKSVKGLIRHGLKTISLGKKMLFASQCVTILNYELDRAGCR</sequence>
<dbReference type="GO" id="GO:0008757">
    <property type="term" value="F:S-adenosylmethionine-dependent methyltransferase activity"/>
    <property type="evidence" value="ECO:0007669"/>
    <property type="project" value="UniProtKB-UniRule"/>
</dbReference>
<keyword evidence="1 5" id="KW-0963">Cytoplasm</keyword>
<dbReference type="GO" id="GO:0030488">
    <property type="term" value="P:tRNA methylation"/>
    <property type="evidence" value="ECO:0007669"/>
    <property type="project" value="TreeGrafter"/>
</dbReference>
<keyword evidence="2 5" id="KW-0489">Methyltransferase</keyword>
<keyword evidence="4 5" id="KW-0949">S-adenosyl-L-methionine</keyword>
<protein>
    <recommendedName>
        <fullName evidence="5">Putative pseudouridine methyltransferase</fullName>
        <ecNumber evidence="5">2.1.1.-</ecNumber>
    </recommendedName>
</protein>
<dbReference type="PANTHER" id="PTHR40703">
    <property type="entry name" value="TRNA (PSEUDOURIDINE(54)-N(1))-METHYLTRANSFERASE"/>
    <property type="match status" value="1"/>
</dbReference>
<dbReference type="Gene3D" id="3.40.1280.10">
    <property type="match status" value="1"/>
</dbReference>
<accession>A0A370G228</accession>
<evidence type="ECO:0000256" key="5">
    <source>
        <dbReference type="HAMAP-Rule" id="MF_00587"/>
    </source>
</evidence>
<comment type="subcellular location">
    <subcellularLocation>
        <location evidence="5">Cytoplasm</location>
    </subcellularLocation>
</comment>
<dbReference type="InterPro" id="IPR029026">
    <property type="entry name" value="tRNA_m1G_MTases_N"/>
</dbReference>
<organism evidence="6 7">
    <name type="scientific">Aquicella lusitana</name>
    <dbReference type="NCBI Taxonomy" id="254246"/>
    <lineage>
        <taxon>Bacteria</taxon>
        <taxon>Pseudomonadati</taxon>
        <taxon>Pseudomonadota</taxon>
        <taxon>Gammaproteobacteria</taxon>
        <taxon>Legionellales</taxon>
        <taxon>Coxiellaceae</taxon>
        <taxon>Aquicella</taxon>
    </lineage>
</organism>
<dbReference type="Pfam" id="PF04013">
    <property type="entry name" value="Methyltrn_RNA_2"/>
    <property type="match status" value="1"/>
</dbReference>
<evidence type="ECO:0000256" key="2">
    <source>
        <dbReference type="ARBA" id="ARBA00022603"/>
    </source>
</evidence>
<evidence type="ECO:0000256" key="1">
    <source>
        <dbReference type="ARBA" id="ARBA00022490"/>
    </source>
</evidence>